<evidence type="ECO:0000313" key="2">
    <source>
        <dbReference type="EMBL" id="GIG96561.1"/>
    </source>
</evidence>
<evidence type="ECO:0000313" key="3">
    <source>
        <dbReference type="Proteomes" id="UP000621500"/>
    </source>
</evidence>
<sequence>MVDNSIPFDYRQMHQYLNEIGTYLAELHYIDQVFAYMQEIESSSFDIFAEVAALGSAPGSWINVEFTGTVSFSRMWRVPPPFPPRLIWQDSIEEEIQKQVEEYQTKAAGWASDNMDSIRTMVKPLAHPTGSVYLNEIIQPVRDALARLEDFVPHDFGKLRFSLGNWSGEAAEDFASNFYDPFEHTLASHQRMLASLVAGLEAAHTTVGLTQQSLMNVLHATREALLEQLHRRPQQAAAQQQEQSTKHVMIIVSAFVPMAKGRDLWANSLDMASASASAVTSAAAPNPMDEHALTGGTAEELLHALTDAITLIDENSERQYYALNDDVQTVLFRMDVIRDVPDGKDGRLVPPQPRLLDGTNSSDFYLPQAQ</sequence>
<dbReference type="EMBL" id="BONX01000019">
    <property type="protein sequence ID" value="GIG96561.1"/>
    <property type="molecule type" value="Genomic_DNA"/>
</dbReference>
<organism evidence="2 3">
    <name type="scientific">Plantactinospora mayteni</name>
    <dbReference type="NCBI Taxonomy" id="566021"/>
    <lineage>
        <taxon>Bacteria</taxon>
        <taxon>Bacillati</taxon>
        <taxon>Actinomycetota</taxon>
        <taxon>Actinomycetes</taxon>
        <taxon>Micromonosporales</taxon>
        <taxon>Micromonosporaceae</taxon>
        <taxon>Plantactinospora</taxon>
    </lineage>
</organism>
<keyword evidence="3" id="KW-1185">Reference proteome</keyword>
<gene>
    <name evidence="2" type="ORF">Pma05_31340</name>
</gene>
<dbReference type="Proteomes" id="UP000621500">
    <property type="component" value="Unassembled WGS sequence"/>
</dbReference>
<reference evidence="2 3" key="1">
    <citation type="submission" date="2021-01" db="EMBL/GenBank/DDBJ databases">
        <title>Whole genome shotgun sequence of Plantactinospora mayteni NBRC 109088.</title>
        <authorList>
            <person name="Komaki H."/>
            <person name="Tamura T."/>
        </authorList>
    </citation>
    <scope>NUCLEOTIDE SEQUENCE [LARGE SCALE GENOMIC DNA]</scope>
    <source>
        <strain evidence="2 3">NBRC 109088</strain>
    </source>
</reference>
<comment type="caution">
    <text evidence="2">The sequence shown here is derived from an EMBL/GenBank/DDBJ whole genome shotgun (WGS) entry which is preliminary data.</text>
</comment>
<proteinExistence type="predicted"/>
<evidence type="ECO:0000256" key="1">
    <source>
        <dbReference type="SAM" id="MobiDB-lite"/>
    </source>
</evidence>
<name>A0ABQ4EPI0_9ACTN</name>
<feature type="region of interest" description="Disordered" evidence="1">
    <location>
        <begin position="342"/>
        <end position="370"/>
    </location>
</feature>
<feature type="compositionally biased region" description="Polar residues" evidence="1">
    <location>
        <begin position="358"/>
        <end position="370"/>
    </location>
</feature>
<protein>
    <submittedName>
        <fullName evidence="2">Uncharacterized protein</fullName>
    </submittedName>
</protein>
<accession>A0ABQ4EPI0</accession>
<dbReference type="RefSeq" id="WP_203858110.1">
    <property type="nucleotide sequence ID" value="NZ_BAAAZQ010000024.1"/>
</dbReference>